<dbReference type="AlphaFoldDB" id="V7CVH8"/>
<dbReference type="Proteomes" id="UP000000226">
    <property type="component" value="Chromosome 1"/>
</dbReference>
<keyword evidence="2" id="KW-1185">Reference proteome</keyword>
<gene>
    <name evidence="1" type="ORF">PHAVU_001G056700g</name>
</gene>
<organism evidence="1 2">
    <name type="scientific">Phaseolus vulgaris</name>
    <name type="common">Kidney bean</name>
    <name type="synonym">French bean</name>
    <dbReference type="NCBI Taxonomy" id="3885"/>
    <lineage>
        <taxon>Eukaryota</taxon>
        <taxon>Viridiplantae</taxon>
        <taxon>Streptophyta</taxon>
        <taxon>Embryophyta</taxon>
        <taxon>Tracheophyta</taxon>
        <taxon>Spermatophyta</taxon>
        <taxon>Magnoliopsida</taxon>
        <taxon>eudicotyledons</taxon>
        <taxon>Gunneridae</taxon>
        <taxon>Pentapetalae</taxon>
        <taxon>rosids</taxon>
        <taxon>fabids</taxon>
        <taxon>Fabales</taxon>
        <taxon>Fabaceae</taxon>
        <taxon>Papilionoideae</taxon>
        <taxon>50 kb inversion clade</taxon>
        <taxon>NPAAA clade</taxon>
        <taxon>indigoferoid/millettioid clade</taxon>
        <taxon>Phaseoleae</taxon>
        <taxon>Phaseolus</taxon>
    </lineage>
</organism>
<evidence type="ECO:0000313" key="2">
    <source>
        <dbReference type="Proteomes" id="UP000000226"/>
    </source>
</evidence>
<name>V7CVH8_PHAVU</name>
<evidence type="ECO:0000313" key="1">
    <source>
        <dbReference type="EMBL" id="ESW33270.1"/>
    </source>
</evidence>
<dbReference type="Gramene" id="ESW33270">
    <property type="protein sequence ID" value="ESW33270"/>
    <property type="gene ID" value="PHAVU_001G056700g"/>
</dbReference>
<dbReference type="EMBL" id="CM002288">
    <property type="protein sequence ID" value="ESW33270.1"/>
    <property type="molecule type" value="Genomic_DNA"/>
</dbReference>
<proteinExistence type="predicted"/>
<sequence>MEEGRKNLFRRRLPHDSHSIIKDNMEKNSASPPDKSKIALNLNKNNLKILSSKWRNRVSNMVVNLTCELVQLDEFTGLKPSICLTCNQTRFCVGPSKLKG</sequence>
<protein>
    <submittedName>
        <fullName evidence="1">Uncharacterized protein</fullName>
    </submittedName>
</protein>
<reference evidence="2" key="1">
    <citation type="journal article" date="2014" name="Nat. Genet.">
        <title>A reference genome for common bean and genome-wide analysis of dual domestications.</title>
        <authorList>
            <person name="Schmutz J."/>
            <person name="McClean P.E."/>
            <person name="Mamidi S."/>
            <person name="Wu G.A."/>
            <person name="Cannon S.B."/>
            <person name="Grimwood J."/>
            <person name="Jenkins J."/>
            <person name="Shu S."/>
            <person name="Song Q."/>
            <person name="Chavarro C."/>
            <person name="Torres-Torres M."/>
            <person name="Geffroy V."/>
            <person name="Moghaddam S.M."/>
            <person name="Gao D."/>
            <person name="Abernathy B."/>
            <person name="Barry K."/>
            <person name="Blair M."/>
            <person name="Brick M.A."/>
            <person name="Chovatia M."/>
            <person name="Gepts P."/>
            <person name="Goodstein D.M."/>
            <person name="Gonzales M."/>
            <person name="Hellsten U."/>
            <person name="Hyten D.L."/>
            <person name="Jia G."/>
            <person name="Kelly J.D."/>
            <person name="Kudrna D."/>
            <person name="Lee R."/>
            <person name="Richard M.M."/>
            <person name="Miklas P.N."/>
            <person name="Osorno J.M."/>
            <person name="Rodrigues J."/>
            <person name="Thareau V."/>
            <person name="Urrea C.A."/>
            <person name="Wang M."/>
            <person name="Yu Y."/>
            <person name="Zhang M."/>
            <person name="Wing R.A."/>
            <person name="Cregan P.B."/>
            <person name="Rokhsar D.S."/>
            <person name="Jackson S.A."/>
        </authorList>
    </citation>
    <scope>NUCLEOTIDE SEQUENCE [LARGE SCALE GENOMIC DNA]</scope>
    <source>
        <strain evidence="2">cv. G19833</strain>
    </source>
</reference>
<accession>V7CVH8</accession>